<gene>
    <name evidence="7" type="ORF">GBAR_LOCUS30490</name>
</gene>
<evidence type="ECO:0000259" key="5">
    <source>
        <dbReference type="PROSITE" id="PS50145"/>
    </source>
</evidence>
<feature type="domain" description="TRAF-type" evidence="5">
    <location>
        <begin position="59"/>
        <end position="122"/>
    </location>
</feature>
<dbReference type="AlphaFoldDB" id="A0AA35XKE0"/>
<evidence type="ECO:0000256" key="3">
    <source>
        <dbReference type="ARBA" id="ARBA00022833"/>
    </source>
</evidence>
<keyword evidence="3 4" id="KW-0862">Zinc</keyword>
<evidence type="ECO:0000259" key="6">
    <source>
        <dbReference type="PROSITE" id="PS51081"/>
    </source>
</evidence>
<dbReference type="PROSITE" id="PS51081">
    <property type="entry name" value="ZF_SIAH"/>
    <property type="match status" value="1"/>
</dbReference>
<dbReference type="Pfam" id="PF02176">
    <property type="entry name" value="zf-TRAF"/>
    <property type="match status" value="1"/>
</dbReference>
<sequence length="165" mass="18748">MDSTKLSLLVRNLAVAEEVGELLDSLSIRLQKLASALGTFEVDPNGCPAKIKLGKRGEHEKECGYAPVYCPNSSVCGKMLRSELDEHRKTCQYQRCPHYKYNCRFQGTPEEIEGHLNTCKYEGVKGFLQQVEGEVKMLRGSWRRETAPFTLSPPLWPLSPLDWRM</sequence>
<evidence type="ECO:0000256" key="1">
    <source>
        <dbReference type="ARBA" id="ARBA00022723"/>
    </source>
</evidence>
<dbReference type="InterPro" id="IPR001293">
    <property type="entry name" value="Znf_TRAF"/>
</dbReference>
<evidence type="ECO:0000313" key="8">
    <source>
        <dbReference type="Proteomes" id="UP001174909"/>
    </source>
</evidence>
<keyword evidence="2 4" id="KW-0863">Zinc-finger</keyword>
<accession>A0AA35XKE0</accession>
<dbReference type="PROSITE" id="PS50145">
    <property type="entry name" value="ZF_TRAF"/>
    <property type="match status" value="1"/>
</dbReference>
<evidence type="ECO:0000313" key="7">
    <source>
        <dbReference type="EMBL" id="CAI8055946.1"/>
    </source>
</evidence>
<dbReference type="GO" id="GO:0008270">
    <property type="term" value="F:zinc ion binding"/>
    <property type="evidence" value="ECO:0007669"/>
    <property type="project" value="UniProtKB-KW"/>
</dbReference>
<reference evidence="7" key="1">
    <citation type="submission" date="2023-03" db="EMBL/GenBank/DDBJ databases">
        <authorList>
            <person name="Steffen K."/>
            <person name="Cardenas P."/>
        </authorList>
    </citation>
    <scope>NUCLEOTIDE SEQUENCE</scope>
</reference>
<dbReference type="InterPro" id="IPR013010">
    <property type="entry name" value="Znf_SIAH"/>
</dbReference>
<organism evidence="7 8">
    <name type="scientific">Geodia barretti</name>
    <name type="common">Barrett's horny sponge</name>
    <dbReference type="NCBI Taxonomy" id="519541"/>
    <lineage>
        <taxon>Eukaryota</taxon>
        <taxon>Metazoa</taxon>
        <taxon>Porifera</taxon>
        <taxon>Demospongiae</taxon>
        <taxon>Heteroscleromorpha</taxon>
        <taxon>Tetractinellida</taxon>
        <taxon>Astrophorina</taxon>
        <taxon>Geodiidae</taxon>
        <taxon>Geodia</taxon>
    </lineage>
</organism>
<feature type="zinc finger region" description="TRAF-type" evidence="4">
    <location>
        <begin position="59"/>
        <end position="122"/>
    </location>
</feature>
<dbReference type="InterPro" id="IPR013083">
    <property type="entry name" value="Znf_RING/FYVE/PHD"/>
</dbReference>
<dbReference type="SUPFAM" id="SSF49599">
    <property type="entry name" value="TRAF domain-like"/>
    <property type="match status" value="2"/>
</dbReference>
<keyword evidence="1 4" id="KW-0479">Metal-binding</keyword>
<protein>
    <submittedName>
        <fullName evidence="7">E3 ubiquitin-protein ligase TRAF7</fullName>
    </submittedName>
</protein>
<evidence type="ECO:0000256" key="4">
    <source>
        <dbReference type="PROSITE-ProRule" id="PRU00207"/>
    </source>
</evidence>
<dbReference type="EMBL" id="CASHTH010004314">
    <property type="protein sequence ID" value="CAI8055946.1"/>
    <property type="molecule type" value="Genomic_DNA"/>
</dbReference>
<keyword evidence="8" id="KW-1185">Reference proteome</keyword>
<evidence type="ECO:0000256" key="2">
    <source>
        <dbReference type="ARBA" id="ARBA00022771"/>
    </source>
</evidence>
<dbReference type="Gene3D" id="3.30.40.10">
    <property type="entry name" value="Zinc/RING finger domain, C3HC4 (zinc finger)"/>
    <property type="match status" value="2"/>
</dbReference>
<feature type="domain" description="SIAH-type" evidence="6">
    <location>
        <begin position="35"/>
        <end position="121"/>
    </location>
</feature>
<dbReference type="Proteomes" id="UP001174909">
    <property type="component" value="Unassembled WGS sequence"/>
</dbReference>
<name>A0AA35XKE0_GEOBA</name>
<proteinExistence type="predicted"/>
<comment type="caution">
    <text evidence="7">The sequence shown here is derived from an EMBL/GenBank/DDBJ whole genome shotgun (WGS) entry which is preliminary data.</text>
</comment>